<dbReference type="InterPro" id="IPR050608">
    <property type="entry name" value="NmrA-type/Isoflavone_red_sf"/>
</dbReference>
<reference evidence="4" key="3">
    <citation type="submission" date="2018-08" db="UniProtKB">
        <authorList>
            <consortium name="EnsemblPlants"/>
        </authorList>
    </citation>
    <scope>IDENTIFICATION</scope>
    <source>
        <strain evidence="4">cv. Bd21</strain>
    </source>
</reference>
<dbReference type="InterPro" id="IPR008030">
    <property type="entry name" value="NmrA-like"/>
</dbReference>
<dbReference type="EMBL" id="CM000883">
    <property type="protein sequence ID" value="KQJ91705.1"/>
    <property type="molecule type" value="Genomic_DNA"/>
</dbReference>
<proteinExistence type="inferred from homology"/>
<dbReference type="AlphaFoldDB" id="A0A0Q3PQE6"/>
<gene>
    <name evidence="3" type="ORF">BRADI_4g39269v3</name>
</gene>
<dbReference type="PANTHER" id="PTHR43349:SF4">
    <property type="entry name" value="PINORESINOL REDUCTASE 1-RELATED"/>
    <property type="match status" value="1"/>
</dbReference>
<dbReference type="ExpressionAtlas" id="A0A0Q3PQE6">
    <property type="expression patterns" value="baseline"/>
</dbReference>
<evidence type="ECO:0000313" key="4">
    <source>
        <dbReference type="EnsemblPlants" id="KQJ91705"/>
    </source>
</evidence>
<dbReference type="STRING" id="15368.A0A0Q3PQE6"/>
<accession>A0A0Q3PQE6</accession>
<comment type="similarity">
    <text evidence="1">Belongs to the NmrA-type oxidoreductase family. Isoflavone reductase subfamily.</text>
</comment>
<dbReference type="EnsemblPlants" id="KQJ91705">
    <property type="protein sequence ID" value="KQJ91705"/>
    <property type="gene ID" value="BRADI_4g39269v3"/>
</dbReference>
<keyword evidence="5" id="KW-1185">Reference proteome</keyword>
<dbReference type="InterPro" id="IPR036291">
    <property type="entry name" value="NAD(P)-bd_dom_sf"/>
</dbReference>
<dbReference type="Pfam" id="PF05368">
    <property type="entry name" value="NmrA"/>
    <property type="match status" value="1"/>
</dbReference>
<dbReference type="Gramene" id="KQJ91705">
    <property type="protein sequence ID" value="KQJ91705"/>
    <property type="gene ID" value="BRADI_4g39269v3"/>
</dbReference>
<dbReference type="PANTHER" id="PTHR43349">
    <property type="entry name" value="PINORESINOL REDUCTASE-RELATED"/>
    <property type="match status" value="1"/>
</dbReference>
<dbReference type="Gene3D" id="3.40.50.720">
    <property type="entry name" value="NAD(P)-binding Rossmann-like Domain"/>
    <property type="match status" value="1"/>
</dbReference>
<dbReference type="GO" id="GO:0010283">
    <property type="term" value="F:pinoresinol reductase activity"/>
    <property type="evidence" value="ECO:0007669"/>
    <property type="project" value="UniProtKB-ARBA"/>
</dbReference>
<evidence type="ECO:0000256" key="1">
    <source>
        <dbReference type="ARBA" id="ARBA00005725"/>
    </source>
</evidence>
<feature type="domain" description="NmrA-like" evidence="2">
    <location>
        <begin position="2"/>
        <end position="153"/>
    </location>
</feature>
<evidence type="ECO:0000313" key="5">
    <source>
        <dbReference type="Proteomes" id="UP000008810"/>
    </source>
</evidence>
<dbReference type="Proteomes" id="UP000008810">
    <property type="component" value="Chromosome 4"/>
</dbReference>
<reference evidence="3 4" key="1">
    <citation type="journal article" date="2010" name="Nature">
        <title>Genome sequencing and analysis of the model grass Brachypodium distachyon.</title>
        <authorList>
            <consortium name="International Brachypodium Initiative"/>
        </authorList>
    </citation>
    <scope>NUCLEOTIDE SEQUENCE [LARGE SCALE GENOMIC DNA]</scope>
    <source>
        <strain evidence="3 4">Bd21</strain>
    </source>
</reference>
<name>A0A0Q3PQE6_BRADI</name>
<dbReference type="SUPFAM" id="SSF51735">
    <property type="entry name" value="NAD(P)-binding Rossmann-fold domains"/>
    <property type="match status" value="1"/>
</dbReference>
<evidence type="ECO:0000313" key="3">
    <source>
        <dbReference type="EMBL" id="KQJ91705.1"/>
    </source>
</evidence>
<dbReference type="OrthoDB" id="419598at2759"/>
<reference evidence="3" key="2">
    <citation type="submission" date="2017-06" db="EMBL/GenBank/DDBJ databases">
        <title>WGS assembly of Brachypodium distachyon.</title>
        <authorList>
            <consortium name="The International Brachypodium Initiative"/>
            <person name="Lucas S."/>
            <person name="Harmon-Smith M."/>
            <person name="Lail K."/>
            <person name="Tice H."/>
            <person name="Grimwood J."/>
            <person name="Bruce D."/>
            <person name="Barry K."/>
            <person name="Shu S."/>
            <person name="Lindquist E."/>
            <person name="Wang M."/>
            <person name="Pitluck S."/>
            <person name="Vogel J.P."/>
            <person name="Garvin D.F."/>
            <person name="Mockler T.C."/>
            <person name="Schmutz J."/>
            <person name="Rokhsar D."/>
            <person name="Bevan M.W."/>
        </authorList>
    </citation>
    <scope>NUCLEOTIDE SEQUENCE</scope>
    <source>
        <strain evidence="3">Bd21</strain>
    </source>
</reference>
<sequence length="299" mass="33419">MEKSKVLVVGGTGYIGRRIVKASLAQGHPTYVLMRPDMGFAVDKIQMILSFKAAGARVVEASVDDHRSLVDAVKKVDLVVSAMSGYQLSRQLKLVDAIKEAGNIKRFLPSEFYMDPARMEHALAPGRNTFDEKMEIRRAIEEANIPTPMFLLTALLLTLCPTSVNWVPFSLPKRKFKYMEMGTSKCVFARQVWTAIAAWIRCAVFDPSGWEPNDSMKSWWLRRNETARAETSKTVGRGPTSLFLLTLWSIWKERNNCIFNLKRLPAGGVVSIIKNEAAMWSLMDTSGLGKLVSGTDDVP</sequence>
<protein>
    <recommendedName>
        <fullName evidence="2">NmrA-like domain-containing protein</fullName>
    </recommendedName>
</protein>
<dbReference type="InParanoid" id="A0A0Q3PQE6"/>
<dbReference type="GO" id="GO:0009807">
    <property type="term" value="P:lignan biosynthetic process"/>
    <property type="evidence" value="ECO:0000318"/>
    <property type="project" value="GO_Central"/>
</dbReference>
<evidence type="ECO:0000259" key="2">
    <source>
        <dbReference type="Pfam" id="PF05368"/>
    </source>
</evidence>
<organism evidence="3">
    <name type="scientific">Brachypodium distachyon</name>
    <name type="common">Purple false brome</name>
    <name type="synonym">Trachynia distachya</name>
    <dbReference type="NCBI Taxonomy" id="15368"/>
    <lineage>
        <taxon>Eukaryota</taxon>
        <taxon>Viridiplantae</taxon>
        <taxon>Streptophyta</taxon>
        <taxon>Embryophyta</taxon>
        <taxon>Tracheophyta</taxon>
        <taxon>Spermatophyta</taxon>
        <taxon>Magnoliopsida</taxon>
        <taxon>Liliopsida</taxon>
        <taxon>Poales</taxon>
        <taxon>Poaceae</taxon>
        <taxon>BOP clade</taxon>
        <taxon>Pooideae</taxon>
        <taxon>Stipodae</taxon>
        <taxon>Brachypodieae</taxon>
        <taxon>Brachypodium</taxon>
    </lineage>
</organism>
<dbReference type="GO" id="GO:0050664">
    <property type="term" value="F:oxidoreductase activity, acting on NAD(P)H, oxygen as acceptor"/>
    <property type="evidence" value="ECO:0000318"/>
    <property type="project" value="GO_Central"/>
</dbReference>